<reference evidence="2 3" key="1">
    <citation type="submission" date="2021-02" db="EMBL/GenBank/DDBJ databases">
        <title>Variation within the Batrachochytrium salamandrivorans European outbreak.</title>
        <authorList>
            <person name="Kelly M."/>
            <person name="Pasmans F."/>
            <person name="Shea T.P."/>
            <person name="Munoz J.F."/>
            <person name="Carranza S."/>
            <person name="Cuomo C.A."/>
            <person name="Martel A."/>
        </authorList>
    </citation>
    <scope>NUCLEOTIDE SEQUENCE [LARGE SCALE GENOMIC DNA]</scope>
    <source>
        <strain evidence="2 3">AMFP18/2</strain>
    </source>
</reference>
<organism evidence="2 3">
    <name type="scientific">Batrachochytrium salamandrivorans</name>
    <dbReference type="NCBI Taxonomy" id="1357716"/>
    <lineage>
        <taxon>Eukaryota</taxon>
        <taxon>Fungi</taxon>
        <taxon>Fungi incertae sedis</taxon>
        <taxon>Chytridiomycota</taxon>
        <taxon>Chytridiomycota incertae sedis</taxon>
        <taxon>Chytridiomycetes</taxon>
        <taxon>Rhizophydiales</taxon>
        <taxon>Rhizophydiales incertae sedis</taxon>
        <taxon>Batrachochytrium</taxon>
    </lineage>
</organism>
<accession>A0ABQ8FMY2</accession>
<proteinExistence type="predicted"/>
<protein>
    <submittedName>
        <fullName evidence="2">Uncharacterized protein</fullName>
    </submittedName>
</protein>
<keyword evidence="3" id="KW-1185">Reference proteome</keyword>
<sequence length="278" mass="30287">MQFFHLFSFVAVVATAAALPQPAGLSEKYSNNADATLASGLEARSYQPGSNSQTGSATLVSLKRRDNSGSGSSPLPATTPKRIVWEINTPLDKAELGALLLSSKIEEVKNNHADVPKNVKAAGKAIGGITENLLLAYFQNALYVTNSLKDWVGNTGEDIVAVIKSGLGDAEYSKVESSLKEADEKLTDRANGYLRLVNTALSHIEKDVSTAKQRMETIHVSFIYLFESYTDYFEKLGLQLKKFDAGKNIRKSLSGADASLVDFNRSQRDLYDDIKDKL</sequence>
<comment type="caution">
    <text evidence="2">The sequence shown here is derived from an EMBL/GenBank/DDBJ whole genome shotgun (WGS) entry which is preliminary data.</text>
</comment>
<dbReference type="EMBL" id="JAFCIX010000019">
    <property type="protein sequence ID" value="KAH6601066.1"/>
    <property type="molecule type" value="Genomic_DNA"/>
</dbReference>
<name>A0ABQ8FMY2_9FUNG</name>
<keyword evidence="1" id="KW-0732">Signal</keyword>
<dbReference type="Proteomes" id="UP001648503">
    <property type="component" value="Unassembled WGS sequence"/>
</dbReference>
<evidence type="ECO:0000313" key="3">
    <source>
        <dbReference type="Proteomes" id="UP001648503"/>
    </source>
</evidence>
<gene>
    <name evidence="2" type="ORF">BASA50_001854</name>
</gene>
<evidence type="ECO:0000313" key="2">
    <source>
        <dbReference type="EMBL" id="KAH6601066.1"/>
    </source>
</evidence>
<feature type="signal peptide" evidence="1">
    <location>
        <begin position="1"/>
        <end position="18"/>
    </location>
</feature>
<evidence type="ECO:0000256" key="1">
    <source>
        <dbReference type="SAM" id="SignalP"/>
    </source>
</evidence>
<feature type="chain" id="PRO_5045592656" evidence="1">
    <location>
        <begin position="19"/>
        <end position="278"/>
    </location>
</feature>